<gene>
    <name evidence="11" type="ORF">GCM10011385_21310</name>
</gene>
<keyword evidence="3 8" id="KW-0349">Heme</keyword>
<keyword evidence="7 8" id="KW-0408">Iron</keyword>
<reference evidence="11" key="2">
    <citation type="submission" date="2020-09" db="EMBL/GenBank/DDBJ databases">
        <authorList>
            <person name="Sun Q."/>
            <person name="Zhou Y."/>
        </authorList>
    </citation>
    <scope>NUCLEOTIDE SEQUENCE</scope>
    <source>
        <strain evidence="11">CGMCC 1.15320</strain>
    </source>
</reference>
<dbReference type="GO" id="GO:0020037">
    <property type="term" value="F:heme binding"/>
    <property type="evidence" value="ECO:0007669"/>
    <property type="project" value="InterPro"/>
</dbReference>
<dbReference type="GO" id="GO:0009055">
    <property type="term" value="F:electron transfer activity"/>
    <property type="evidence" value="ECO:0007669"/>
    <property type="project" value="InterPro"/>
</dbReference>
<dbReference type="AlphaFoldDB" id="A0A916W4J6"/>
<accession>A0A916W4J6</accession>
<reference evidence="11" key="1">
    <citation type="journal article" date="2014" name="Int. J. Syst. Evol. Microbiol.">
        <title>Complete genome sequence of Corynebacterium casei LMG S-19264T (=DSM 44701T), isolated from a smear-ripened cheese.</title>
        <authorList>
            <consortium name="US DOE Joint Genome Institute (JGI-PGF)"/>
            <person name="Walter F."/>
            <person name="Albersmeier A."/>
            <person name="Kalinowski J."/>
            <person name="Ruckert C."/>
        </authorList>
    </citation>
    <scope>NUCLEOTIDE SEQUENCE</scope>
    <source>
        <strain evidence="11">CGMCC 1.15320</strain>
    </source>
</reference>
<evidence type="ECO:0000256" key="4">
    <source>
        <dbReference type="ARBA" id="ARBA00022660"/>
    </source>
</evidence>
<dbReference type="InterPro" id="IPR008168">
    <property type="entry name" value="Cyt_C_IC"/>
</dbReference>
<comment type="caution">
    <text evidence="11">The sequence shown here is derived from an EMBL/GenBank/DDBJ whole genome shotgun (WGS) entry which is preliminary data.</text>
</comment>
<evidence type="ECO:0000313" key="12">
    <source>
        <dbReference type="Proteomes" id="UP000636264"/>
    </source>
</evidence>
<dbReference type="PANTHER" id="PTHR33751">
    <property type="entry name" value="CBB3-TYPE CYTOCHROME C OXIDASE SUBUNIT FIXP"/>
    <property type="match status" value="1"/>
</dbReference>
<dbReference type="PROSITE" id="PS51257">
    <property type="entry name" value="PROKAR_LIPOPROTEIN"/>
    <property type="match status" value="1"/>
</dbReference>
<sequence length="178" mass="19015">MKMRTLALLAGVAILLTGCQREERDTRPDPVKGAGDQAVPVTSLAPGGERPVDTDAKAARFADNAFHMSEGKRLFDWFNCSGCHSRGGGGMGPALMDDKWIYGSSIENIHATIRDGRPNGMPAFGGRVPDDQIWELAAYVRSLAGKSSKAAAPGRNDDLMPHPSENRLPDATTLGRSP</sequence>
<organism evidence="11 12">
    <name type="scientific">Nitratireductor aestuarii</name>
    <dbReference type="NCBI Taxonomy" id="1735103"/>
    <lineage>
        <taxon>Bacteria</taxon>
        <taxon>Pseudomonadati</taxon>
        <taxon>Pseudomonadota</taxon>
        <taxon>Alphaproteobacteria</taxon>
        <taxon>Hyphomicrobiales</taxon>
        <taxon>Phyllobacteriaceae</taxon>
        <taxon>Nitratireductor</taxon>
    </lineage>
</organism>
<dbReference type="PROSITE" id="PS51007">
    <property type="entry name" value="CYTC"/>
    <property type="match status" value="1"/>
</dbReference>
<evidence type="ECO:0000256" key="2">
    <source>
        <dbReference type="ARBA" id="ARBA00022448"/>
    </source>
</evidence>
<feature type="domain" description="Cytochrome c" evidence="10">
    <location>
        <begin position="66"/>
        <end position="144"/>
    </location>
</feature>
<dbReference type="SUPFAM" id="SSF46626">
    <property type="entry name" value="Cytochrome c"/>
    <property type="match status" value="1"/>
</dbReference>
<evidence type="ECO:0000256" key="7">
    <source>
        <dbReference type="ARBA" id="ARBA00023004"/>
    </source>
</evidence>
<evidence type="ECO:0000256" key="9">
    <source>
        <dbReference type="SAM" id="MobiDB-lite"/>
    </source>
</evidence>
<evidence type="ECO:0000313" key="11">
    <source>
        <dbReference type="EMBL" id="GGA67154.1"/>
    </source>
</evidence>
<dbReference type="EMBL" id="BMIF01000006">
    <property type="protein sequence ID" value="GGA67154.1"/>
    <property type="molecule type" value="Genomic_DNA"/>
</dbReference>
<dbReference type="GO" id="GO:0005506">
    <property type="term" value="F:iron ion binding"/>
    <property type="evidence" value="ECO:0007669"/>
    <property type="project" value="InterPro"/>
</dbReference>
<dbReference type="InterPro" id="IPR009056">
    <property type="entry name" value="Cyt_c-like_dom"/>
</dbReference>
<evidence type="ECO:0000256" key="3">
    <source>
        <dbReference type="ARBA" id="ARBA00022617"/>
    </source>
</evidence>
<evidence type="ECO:0000256" key="8">
    <source>
        <dbReference type="PROSITE-ProRule" id="PRU00433"/>
    </source>
</evidence>
<dbReference type="PRINTS" id="PR00605">
    <property type="entry name" value="CYTCHROMECIC"/>
</dbReference>
<keyword evidence="6" id="KW-0249">Electron transport</keyword>
<keyword evidence="4" id="KW-0679">Respiratory chain</keyword>
<feature type="compositionally biased region" description="Basic and acidic residues" evidence="9">
    <location>
        <begin position="155"/>
        <end position="168"/>
    </location>
</feature>
<dbReference type="PANTHER" id="PTHR33751:SF1">
    <property type="entry name" value="CBB3-TYPE CYTOCHROME C OXIDASE SUBUNIT FIXP"/>
    <property type="match status" value="1"/>
</dbReference>
<dbReference type="Pfam" id="PF13442">
    <property type="entry name" value="Cytochrome_CBB3"/>
    <property type="match status" value="1"/>
</dbReference>
<dbReference type="Proteomes" id="UP000636264">
    <property type="component" value="Unassembled WGS sequence"/>
</dbReference>
<feature type="region of interest" description="Disordered" evidence="9">
    <location>
        <begin position="21"/>
        <end position="52"/>
    </location>
</feature>
<name>A0A916W4J6_9HYPH</name>
<feature type="region of interest" description="Disordered" evidence="9">
    <location>
        <begin position="146"/>
        <end position="178"/>
    </location>
</feature>
<keyword evidence="5 8" id="KW-0479">Metal-binding</keyword>
<dbReference type="Gene3D" id="1.10.760.10">
    <property type="entry name" value="Cytochrome c-like domain"/>
    <property type="match status" value="1"/>
</dbReference>
<evidence type="ECO:0000256" key="1">
    <source>
        <dbReference type="ARBA" id="ARBA00001926"/>
    </source>
</evidence>
<evidence type="ECO:0000259" key="10">
    <source>
        <dbReference type="PROSITE" id="PS51007"/>
    </source>
</evidence>
<keyword evidence="12" id="KW-1185">Reference proteome</keyword>
<evidence type="ECO:0000256" key="6">
    <source>
        <dbReference type="ARBA" id="ARBA00022982"/>
    </source>
</evidence>
<proteinExistence type="predicted"/>
<keyword evidence="2" id="KW-0813">Transport</keyword>
<comment type="cofactor">
    <cofactor evidence="1">
        <name>heme c</name>
        <dbReference type="ChEBI" id="CHEBI:61717"/>
    </cofactor>
</comment>
<feature type="compositionally biased region" description="Basic and acidic residues" evidence="9">
    <location>
        <begin position="21"/>
        <end position="30"/>
    </location>
</feature>
<protein>
    <submittedName>
        <fullName evidence="11">Cytochrome c</fullName>
    </submittedName>
</protein>
<dbReference type="InterPro" id="IPR036909">
    <property type="entry name" value="Cyt_c-like_dom_sf"/>
</dbReference>
<dbReference type="InterPro" id="IPR050597">
    <property type="entry name" value="Cytochrome_c_Oxidase_Subunit"/>
</dbReference>
<evidence type="ECO:0000256" key="5">
    <source>
        <dbReference type="ARBA" id="ARBA00022723"/>
    </source>
</evidence>